<comment type="caution">
    <text evidence="2">The sequence shown here is derived from an EMBL/GenBank/DDBJ whole genome shotgun (WGS) entry which is preliminary data.</text>
</comment>
<dbReference type="FunFam" id="3.40.50.720:FF:001295">
    <property type="entry name" value="Bifunctional rhamnulose-1-phosphate aldolase/short-chain dehydrogenase"/>
    <property type="match status" value="1"/>
</dbReference>
<sequence>MPEPSIPSGIVVTGASSGIGRAIAIRLAAAEQAASRRSRILVHYCRNRDGAESTAEAIREQGQDADIIAADLSNADDVTRLANKAFETLGSIRTWVNNAGLDVLTGAASERSFDEKLQKLLAVDVQGTIALSRLVGNRLKQQTETQASSDPIAPSIVFIGWDQAPHGMEGDAGMMFGPVKAAVMAFSASLAQTLAPHVRVNTVSPGWTQTAWGETTSGYWDDRAKQQSLMNRWGRPEDIAEAVAYLVAPENSFVTGQNINVNGGWNRRFDAPSTTHQSNS</sequence>
<evidence type="ECO:0000313" key="2">
    <source>
        <dbReference type="EMBL" id="PHQ34664.1"/>
    </source>
</evidence>
<dbReference type="SUPFAM" id="SSF51735">
    <property type="entry name" value="NAD(P)-binding Rossmann-fold domains"/>
    <property type="match status" value="1"/>
</dbReference>
<keyword evidence="3" id="KW-1185">Reference proteome</keyword>
<name>A0A2G1W6J8_9BACT</name>
<accession>A0A2G1W6J8</accession>
<evidence type="ECO:0000256" key="1">
    <source>
        <dbReference type="ARBA" id="ARBA00006484"/>
    </source>
</evidence>
<protein>
    <submittedName>
        <fullName evidence="2">3-oxoacyl-ACP reductase</fullName>
    </submittedName>
</protein>
<dbReference type="GO" id="GO:0030497">
    <property type="term" value="P:fatty acid elongation"/>
    <property type="evidence" value="ECO:0007669"/>
    <property type="project" value="TreeGrafter"/>
</dbReference>
<dbReference type="RefSeq" id="WP_099261413.1">
    <property type="nucleotide sequence ID" value="NZ_NIZW01000010.1"/>
</dbReference>
<gene>
    <name evidence="2" type="ORF">CEE69_14795</name>
</gene>
<dbReference type="GeneID" id="90609360"/>
<dbReference type="EMBL" id="NIZW01000010">
    <property type="protein sequence ID" value="PHQ34664.1"/>
    <property type="molecule type" value="Genomic_DNA"/>
</dbReference>
<reference evidence="2 3" key="1">
    <citation type="submission" date="2017-06" db="EMBL/GenBank/DDBJ databases">
        <title>Description of Rhodopirellula bahusiensis sp. nov.</title>
        <authorList>
            <person name="Kizina J."/>
            <person name="Harder J."/>
        </authorList>
    </citation>
    <scope>NUCLEOTIDE SEQUENCE [LARGE SCALE GENOMIC DNA]</scope>
    <source>
        <strain evidence="2 3">SWK21</strain>
    </source>
</reference>
<organism evidence="2 3">
    <name type="scientific">Rhodopirellula bahusiensis</name>
    <dbReference type="NCBI Taxonomy" id="2014065"/>
    <lineage>
        <taxon>Bacteria</taxon>
        <taxon>Pseudomonadati</taxon>
        <taxon>Planctomycetota</taxon>
        <taxon>Planctomycetia</taxon>
        <taxon>Pirellulales</taxon>
        <taxon>Pirellulaceae</taxon>
        <taxon>Rhodopirellula</taxon>
    </lineage>
</organism>
<dbReference type="AlphaFoldDB" id="A0A2G1W6J8"/>
<evidence type="ECO:0000313" key="3">
    <source>
        <dbReference type="Proteomes" id="UP000225740"/>
    </source>
</evidence>
<comment type="similarity">
    <text evidence="1">Belongs to the short-chain dehydrogenases/reductases (SDR) family.</text>
</comment>
<dbReference type="PANTHER" id="PTHR42760:SF40">
    <property type="entry name" value="3-OXOACYL-[ACYL-CARRIER-PROTEIN] REDUCTASE, CHLOROPLASTIC"/>
    <property type="match status" value="1"/>
</dbReference>
<proteinExistence type="inferred from homology"/>
<dbReference type="OrthoDB" id="248827at2"/>
<dbReference type="GO" id="GO:0016616">
    <property type="term" value="F:oxidoreductase activity, acting on the CH-OH group of donors, NAD or NADP as acceptor"/>
    <property type="evidence" value="ECO:0007669"/>
    <property type="project" value="TreeGrafter"/>
</dbReference>
<dbReference type="Proteomes" id="UP000225740">
    <property type="component" value="Unassembled WGS sequence"/>
</dbReference>
<dbReference type="Gene3D" id="3.40.50.720">
    <property type="entry name" value="NAD(P)-binding Rossmann-like Domain"/>
    <property type="match status" value="1"/>
</dbReference>
<dbReference type="InterPro" id="IPR036291">
    <property type="entry name" value="NAD(P)-bd_dom_sf"/>
</dbReference>
<dbReference type="InterPro" id="IPR002347">
    <property type="entry name" value="SDR_fam"/>
</dbReference>
<dbReference type="PANTHER" id="PTHR42760">
    <property type="entry name" value="SHORT-CHAIN DEHYDROGENASES/REDUCTASES FAMILY MEMBER"/>
    <property type="match status" value="1"/>
</dbReference>
<dbReference type="Pfam" id="PF13561">
    <property type="entry name" value="adh_short_C2"/>
    <property type="match status" value="1"/>
</dbReference>
<dbReference type="CDD" id="cd05233">
    <property type="entry name" value="SDR_c"/>
    <property type="match status" value="1"/>
</dbReference>
<dbReference type="PRINTS" id="PR00081">
    <property type="entry name" value="GDHRDH"/>
</dbReference>